<keyword evidence="6" id="KW-1185">Reference proteome</keyword>
<gene>
    <name evidence="5" type="ORF">AWC27_26185</name>
</gene>
<dbReference type="InterPro" id="IPR000030">
    <property type="entry name" value="PPE_dom"/>
</dbReference>
<dbReference type="Pfam" id="PF18878">
    <property type="entry name" value="PPE-PPW"/>
    <property type="match status" value="1"/>
</dbReference>
<proteinExistence type="inferred from homology"/>
<dbReference type="Proteomes" id="UP000193317">
    <property type="component" value="Unassembled WGS sequence"/>
</dbReference>
<protein>
    <recommendedName>
        <fullName evidence="7">PPE family domain-containing protein</fullName>
    </recommendedName>
</protein>
<evidence type="ECO:0000256" key="2">
    <source>
        <dbReference type="SAM" id="Phobius"/>
    </source>
</evidence>
<dbReference type="PANTHER" id="PTHR46766">
    <property type="entry name" value="GLUTAMINE-RICH PROTEIN 2"/>
    <property type="match status" value="1"/>
</dbReference>
<dbReference type="InterPro" id="IPR038332">
    <property type="entry name" value="PPE_sf"/>
</dbReference>
<comment type="caution">
    <text evidence="5">The sequence shown here is derived from an EMBL/GenBank/DDBJ whole genome shotgun (WGS) entry which is preliminary data.</text>
</comment>
<feature type="domain" description="PPE-PPW subfamily C-terminal" evidence="4">
    <location>
        <begin position="349"/>
        <end position="390"/>
    </location>
</feature>
<dbReference type="Gene3D" id="1.20.1260.20">
    <property type="entry name" value="PPE superfamily"/>
    <property type="match status" value="1"/>
</dbReference>
<sequence>MTAPIWMAAPPEVHSGLLSAGPGPASLLAAAGAWSSLSADYAAVADELTAVLGEMQAGAWQGPSAQCCLGGYAPYVAWLTQASADSATVAAAHETAATAYAAALTAMPTLGELAANHTTHSVLLATNFFGINTIPISLNESDYVRMWIQAATTMCVYEAVCATASAGTPHTTPAPIIVKPGVGQAGGIAAAAIHAIGYQPFPLMQILWDLIKVAATEILAIPAFYLYLMAVILLSPLMLIGALLAYLTGESDLAAEVLQYLALAWLTIGVEAAAIMLLPFVMGYEIGNLVIQWIMDLNVAFISTLAGSLAPGLALSAVSGLSHAGAAAGVATAPATAVAVNAVTVAGPSASAWGFTGAAAKGPAAQAAGLLTVDAELGGGPRVPMLPATWDSNLVGVAGDARLGG</sequence>
<evidence type="ECO:0000256" key="1">
    <source>
        <dbReference type="ARBA" id="ARBA00010652"/>
    </source>
</evidence>
<feature type="transmembrane region" description="Helical" evidence="2">
    <location>
        <begin position="290"/>
        <end position="315"/>
    </location>
</feature>
<keyword evidence="2" id="KW-1133">Transmembrane helix</keyword>
<keyword evidence="2" id="KW-0472">Membrane</keyword>
<evidence type="ECO:0008006" key="7">
    <source>
        <dbReference type="Google" id="ProtNLM"/>
    </source>
</evidence>
<evidence type="ECO:0000259" key="3">
    <source>
        <dbReference type="Pfam" id="PF00823"/>
    </source>
</evidence>
<keyword evidence="2" id="KW-0812">Transmembrane</keyword>
<dbReference type="InterPro" id="IPR043641">
    <property type="entry name" value="PPE-PPW_C"/>
</dbReference>
<organism evidence="5 6">
    <name type="scientific">Mycobacterium szulgai</name>
    <dbReference type="NCBI Taxonomy" id="1787"/>
    <lineage>
        <taxon>Bacteria</taxon>
        <taxon>Bacillati</taxon>
        <taxon>Actinomycetota</taxon>
        <taxon>Actinomycetes</taxon>
        <taxon>Mycobacteriales</taxon>
        <taxon>Mycobacteriaceae</taxon>
        <taxon>Mycobacterium</taxon>
    </lineage>
</organism>
<feature type="domain" description="PPE" evidence="3">
    <location>
        <begin position="6"/>
        <end position="165"/>
    </location>
</feature>
<comment type="similarity">
    <text evidence="1">Belongs to the mycobacterial PPE family.</text>
</comment>
<feature type="transmembrane region" description="Helical" evidence="2">
    <location>
        <begin position="260"/>
        <end position="284"/>
    </location>
</feature>
<dbReference type="SUPFAM" id="SSF140459">
    <property type="entry name" value="PE/PPE dimer-like"/>
    <property type="match status" value="1"/>
</dbReference>
<dbReference type="AlphaFoldDB" id="A0A1X2ENU9"/>
<name>A0A1X2ENU9_MYCSZ</name>
<dbReference type="PANTHER" id="PTHR46766:SF1">
    <property type="entry name" value="GLUTAMINE-RICH PROTEIN 2"/>
    <property type="match status" value="1"/>
</dbReference>
<dbReference type="RefSeq" id="WP_085670576.1">
    <property type="nucleotide sequence ID" value="NZ_JACKRU010000152.1"/>
</dbReference>
<dbReference type="OrthoDB" id="4753487at2"/>
<dbReference type="GO" id="GO:0052572">
    <property type="term" value="P:response to host immune response"/>
    <property type="evidence" value="ECO:0007669"/>
    <property type="project" value="TreeGrafter"/>
</dbReference>
<accession>A0A1X2ENU9</accession>
<evidence type="ECO:0000259" key="4">
    <source>
        <dbReference type="Pfam" id="PF18878"/>
    </source>
</evidence>
<feature type="transmembrane region" description="Helical" evidence="2">
    <location>
        <begin position="224"/>
        <end position="248"/>
    </location>
</feature>
<reference evidence="5 6" key="1">
    <citation type="submission" date="2016-01" db="EMBL/GenBank/DDBJ databases">
        <title>The new phylogeny of the genus Mycobacterium.</title>
        <authorList>
            <person name="Tarcisio F."/>
            <person name="Conor M."/>
            <person name="Antonella G."/>
            <person name="Elisabetta G."/>
            <person name="Giulia F.S."/>
            <person name="Sara T."/>
            <person name="Anna F."/>
            <person name="Clotilde B."/>
            <person name="Roberto B."/>
            <person name="Veronica D.S."/>
            <person name="Fabio R."/>
            <person name="Monica P."/>
            <person name="Olivier J."/>
            <person name="Enrico T."/>
            <person name="Nicola S."/>
        </authorList>
    </citation>
    <scope>NUCLEOTIDE SEQUENCE [LARGE SCALE GENOMIC DNA]</scope>
    <source>
        <strain evidence="5 6">DSM 44166</strain>
    </source>
</reference>
<dbReference type="EMBL" id="LQPW01000062">
    <property type="protein sequence ID" value="ORX07399.1"/>
    <property type="molecule type" value="Genomic_DNA"/>
</dbReference>
<dbReference type="Pfam" id="PF00823">
    <property type="entry name" value="PPE"/>
    <property type="match status" value="1"/>
</dbReference>
<evidence type="ECO:0000313" key="6">
    <source>
        <dbReference type="Proteomes" id="UP000193317"/>
    </source>
</evidence>
<evidence type="ECO:0000313" key="5">
    <source>
        <dbReference type="EMBL" id="ORX07399.1"/>
    </source>
</evidence>